<feature type="compositionally biased region" description="Basic and acidic residues" evidence="1">
    <location>
        <begin position="178"/>
        <end position="191"/>
    </location>
</feature>
<feature type="region of interest" description="Disordered" evidence="1">
    <location>
        <begin position="161"/>
        <end position="212"/>
    </location>
</feature>
<keyword evidence="3" id="KW-1185">Reference proteome</keyword>
<organism evidence="3">
    <name type="scientific">Selaginella moellendorffii</name>
    <name type="common">Spikemoss</name>
    <dbReference type="NCBI Taxonomy" id="88036"/>
    <lineage>
        <taxon>Eukaryota</taxon>
        <taxon>Viridiplantae</taxon>
        <taxon>Streptophyta</taxon>
        <taxon>Embryophyta</taxon>
        <taxon>Tracheophyta</taxon>
        <taxon>Lycopodiopsida</taxon>
        <taxon>Selaginellales</taxon>
        <taxon>Selaginellaceae</taxon>
        <taxon>Selaginella</taxon>
    </lineage>
</organism>
<name>D8TFU5_SELML</name>
<protein>
    <submittedName>
        <fullName evidence="2">Uncharacterized protein</fullName>
    </submittedName>
</protein>
<sequence length="343" mass="37135">MESALASLHAKCGMLFEKNREKDLVSRTVAVCAQPKALALIHRMELEGISPNGVTLSGCSHRAPTPGCSSGDVLRGPRARGGGGERALRVCGGAAPAVWRHFSAVCRWSRAVGDAHEEVSPADDVAWELDPSDAASYVLLAMHTQRGNFCGRVIWEGNRKRVLSPRPGDKGVGSSQRLETDKNSQERHGAEDSLTIGGSQQSLLGSNSEENQNNSDLFASMISLLLPNAVPLMKKRSRRKRRQDLPKRDVAESPIGFGMGNTALETSVAKDPIDRGDTMAMTTNIFNNQRKAPTALGHSVDKQLTTAVEPQAGEESIAEEPNNQVDNAKTSQQHKEYRRAHTI</sequence>
<dbReference type="KEGG" id="smo:SELMODRAFT_432385"/>
<feature type="region of interest" description="Disordered" evidence="1">
    <location>
        <begin position="233"/>
        <end position="263"/>
    </location>
</feature>
<proteinExistence type="predicted"/>
<reference evidence="2 3" key="1">
    <citation type="journal article" date="2011" name="Science">
        <title>The Selaginella genome identifies genetic changes associated with the evolution of vascular plants.</title>
        <authorList>
            <person name="Banks J.A."/>
            <person name="Nishiyama T."/>
            <person name="Hasebe M."/>
            <person name="Bowman J.L."/>
            <person name="Gribskov M."/>
            <person name="dePamphilis C."/>
            <person name="Albert V.A."/>
            <person name="Aono N."/>
            <person name="Aoyama T."/>
            <person name="Ambrose B.A."/>
            <person name="Ashton N.W."/>
            <person name="Axtell M.J."/>
            <person name="Barker E."/>
            <person name="Barker M.S."/>
            <person name="Bennetzen J.L."/>
            <person name="Bonawitz N.D."/>
            <person name="Chapple C."/>
            <person name="Cheng C."/>
            <person name="Correa L.G."/>
            <person name="Dacre M."/>
            <person name="DeBarry J."/>
            <person name="Dreyer I."/>
            <person name="Elias M."/>
            <person name="Engstrom E.M."/>
            <person name="Estelle M."/>
            <person name="Feng L."/>
            <person name="Finet C."/>
            <person name="Floyd S.K."/>
            <person name="Frommer W.B."/>
            <person name="Fujita T."/>
            <person name="Gramzow L."/>
            <person name="Gutensohn M."/>
            <person name="Harholt J."/>
            <person name="Hattori M."/>
            <person name="Heyl A."/>
            <person name="Hirai T."/>
            <person name="Hiwatashi Y."/>
            <person name="Ishikawa M."/>
            <person name="Iwata M."/>
            <person name="Karol K.G."/>
            <person name="Koehler B."/>
            <person name="Kolukisaoglu U."/>
            <person name="Kubo M."/>
            <person name="Kurata T."/>
            <person name="Lalonde S."/>
            <person name="Li K."/>
            <person name="Li Y."/>
            <person name="Litt A."/>
            <person name="Lyons E."/>
            <person name="Manning G."/>
            <person name="Maruyama T."/>
            <person name="Michael T.P."/>
            <person name="Mikami K."/>
            <person name="Miyazaki S."/>
            <person name="Morinaga S."/>
            <person name="Murata T."/>
            <person name="Mueller-Roeber B."/>
            <person name="Nelson D.R."/>
            <person name="Obara M."/>
            <person name="Oguri Y."/>
            <person name="Olmstead R.G."/>
            <person name="Onodera N."/>
            <person name="Petersen B.L."/>
            <person name="Pils B."/>
            <person name="Prigge M."/>
            <person name="Rensing S.A."/>
            <person name="Riano-Pachon D.M."/>
            <person name="Roberts A.W."/>
            <person name="Sato Y."/>
            <person name="Scheller H.V."/>
            <person name="Schulz B."/>
            <person name="Schulz C."/>
            <person name="Shakirov E.V."/>
            <person name="Shibagaki N."/>
            <person name="Shinohara N."/>
            <person name="Shippen D.E."/>
            <person name="Soerensen I."/>
            <person name="Sotooka R."/>
            <person name="Sugimoto N."/>
            <person name="Sugita M."/>
            <person name="Sumikawa N."/>
            <person name="Tanurdzic M."/>
            <person name="Theissen G."/>
            <person name="Ulvskov P."/>
            <person name="Wakazuki S."/>
            <person name="Weng J.K."/>
            <person name="Willats W.W."/>
            <person name="Wipf D."/>
            <person name="Wolf P.G."/>
            <person name="Yang L."/>
            <person name="Zimmer A.D."/>
            <person name="Zhu Q."/>
            <person name="Mitros T."/>
            <person name="Hellsten U."/>
            <person name="Loque D."/>
            <person name="Otillar R."/>
            <person name="Salamov A."/>
            <person name="Schmutz J."/>
            <person name="Shapiro H."/>
            <person name="Lindquist E."/>
            <person name="Lucas S."/>
            <person name="Rokhsar D."/>
            <person name="Grigoriev I.V."/>
        </authorList>
    </citation>
    <scope>NUCLEOTIDE SEQUENCE [LARGE SCALE GENOMIC DNA]</scope>
</reference>
<dbReference type="EMBL" id="GL377852">
    <property type="protein sequence ID" value="EFJ04471.1"/>
    <property type="molecule type" value="Genomic_DNA"/>
</dbReference>
<accession>D8TFU5</accession>
<dbReference type="GO" id="GO:0005634">
    <property type="term" value="C:nucleus"/>
    <property type="evidence" value="ECO:0000318"/>
    <property type="project" value="GO_Central"/>
</dbReference>
<evidence type="ECO:0000313" key="2">
    <source>
        <dbReference type="EMBL" id="EFJ04471.1"/>
    </source>
</evidence>
<evidence type="ECO:0000256" key="1">
    <source>
        <dbReference type="SAM" id="MobiDB-lite"/>
    </source>
</evidence>
<dbReference type="InParanoid" id="D8TFU5"/>
<dbReference type="InterPro" id="IPR040092">
    <property type="entry name" value="TBRG1"/>
</dbReference>
<dbReference type="Proteomes" id="UP000001514">
    <property type="component" value="Unassembled WGS sequence"/>
</dbReference>
<dbReference type="Gramene" id="EFJ04471">
    <property type="protein sequence ID" value="EFJ04471"/>
    <property type="gene ID" value="SELMODRAFT_432385"/>
</dbReference>
<gene>
    <name evidence="2" type="ORF">SELMODRAFT_432385</name>
</gene>
<feature type="compositionally biased region" description="Polar residues" evidence="1">
    <location>
        <begin position="321"/>
        <end position="331"/>
    </location>
</feature>
<feature type="compositionally biased region" description="Basic residues" evidence="1">
    <location>
        <begin position="233"/>
        <end position="242"/>
    </location>
</feature>
<dbReference type="GO" id="GO:0051726">
    <property type="term" value="P:regulation of cell cycle"/>
    <property type="evidence" value="ECO:0000318"/>
    <property type="project" value="GO_Central"/>
</dbReference>
<dbReference type="PANTHER" id="PTHR22715:SF1">
    <property type="entry name" value="DNA BINDING PROTEIN"/>
    <property type="match status" value="1"/>
</dbReference>
<dbReference type="PANTHER" id="PTHR22715">
    <property type="entry name" value="TRANSFORMING GROWTH FACTOR BETA REGULATED GENE 1"/>
    <property type="match status" value="1"/>
</dbReference>
<dbReference type="AlphaFoldDB" id="D8TFU5"/>
<feature type="region of interest" description="Disordered" evidence="1">
    <location>
        <begin position="306"/>
        <end position="343"/>
    </location>
</feature>
<evidence type="ECO:0000313" key="3">
    <source>
        <dbReference type="Proteomes" id="UP000001514"/>
    </source>
</evidence>
<dbReference type="HOGENOM" id="CLU_809871_0_0_1"/>
<feature type="compositionally biased region" description="Low complexity" evidence="1">
    <location>
        <begin position="197"/>
        <end position="206"/>
    </location>
</feature>